<evidence type="ECO:0000313" key="3">
    <source>
        <dbReference type="EMBL" id="MFD0761295.1"/>
    </source>
</evidence>
<keyword evidence="4" id="KW-1185">Reference proteome</keyword>
<name>A0ABW2Z4G2_9FLAO</name>
<dbReference type="EMBL" id="JBHTIC010000005">
    <property type="protein sequence ID" value="MFD0761295.1"/>
    <property type="molecule type" value="Genomic_DNA"/>
</dbReference>
<protein>
    <submittedName>
        <fullName evidence="3">Sensor histidine kinase</fullName>
        <ecNumber evidence="3">2.7.13.3</ecNumber>
    </submittedName>
</protein>
<keyword evidence="3" id="KW-0418">Kinase</keyword>
<sequence length="348" mass="41008">MLLNKKHLLNTVVSHAIFWVLLFLFFVLPTLGYQSMKLAYVAAYATKIIPQMMVAYVMIYVLVPYVLNRYGKILFGISVFVLLYLAFVLYTFFRYYGFEIVFPEFYRLSRKVDFWWRATDFHYFAQNIIWFLFPAVILMSVRYYKHQREALELREQKKVAELSALKNQLNPHFLFNTLNNLYALAIKKSDQTPEVIAKLSEILDYTLYRCNKEFVALSDEVKLLNNYIALEKIRYGKRVYISFESNVDNTVKIAPLLLLTFFENAFKHGVSQEIREANIIALLKTEGSKIYFSIENTISTHKHDEESREAIGLSNVQKQLELLYPNNHKLVVRNEDQKYKVDLKIKTA</sequence>
<comment type="caution">
    <text evidence="3">The sequence shown here is derived from an EMBL/GenBank/DDBJ whole genome shotgun (WGS) entry which is preliminary data.</text>
</comment>
<dbReference type="InterPro" id="IPR050640">
    <property type="entry name" value="Bact_2-comp_sensor_kinase"/>
</dbReference>
<gene>
    <name evidence="3" type="ORF">ACFQZW_04310</name>
</gene>
<evidence type="ECO:0000313" key="4">
    <source>
        <dbReference type="Proteomes" id="UP001597032"/>
    </source>
</evidence>
<dbReference type="PANTHER" id="PTHR34220">
    <property type="entry name" value="SENSOR HISTIDINE KINASE YPDA"/>
    <property type="match status" value="1"/>
</dbReference>
<dbReference type="InterPro" id="IPR010559">
    <property type="entry name" value="Sig_transdc_His_kin_internal"/>
</dbReference>
<dbReference type="EC" id="2.7.13.3" evidence="3"/>
<dbReference type="GO" id="GO:0004673">
    <property type="term" value="F:protein histidine kinase activity"/>
    <property type="evidence" value="ECO:0007669"/>
    <property type="project" value="UniProtKB-EC"/>
</dbReference>
<keyword evidence="1" id="KW-1133">Transmembrane helix</keyword>
<keyword evidence="1" id="KW-0812">Transmembrane</keyword>
<proteinExistence type="predicted"/>
<keyword evidence="3" id="KW-0808">Transferase</keyword>
<organism evidence="3 4">
    <name type="scientific">Lutibacter aestuarii</name>
    <dbReference type="NCBI Taxonomy" id="861111"/>
    <lineage>
        <taxon>Bacteria</taxon>
        <taxon>Pseudomonadati</taxon>
        <taxon>Bacteroidota</taxon>
        <taxon>Flavobacteriia</taxon>
        <taxon>Flavobacteriales</taxon>
        <taxon>Flavobacteriaceae</taxon>
        <taxon>Lutibacter</taxon>
    </lineage>
</organism>
<evidence type="ECO:0000259" key="2">
    <source>
        <dbReference type="Pfam" id="PF06580"/>
    </source>
</evidence>
<keyword evidence="1" id="KW-0472">Membrane</keyword>
<evidence type="ECO:0000256" key="1">
    <source>
        <dbReference type="SAM" id="Phobius"/>
    </source>
</evidence>
<feature type="domain" description="Signal transduction histidine kinase internal region" evidence="2">
    <location>
        <begin position="160"/>
        <end position="238"/>
    </location>
</feature>
<feature type="transmembrane region" description="Helical" evidence="1">
    <location>
        <begin position="74"/>
        <end position="93"/>
    </location>
</feature>
<feature type="transmembrane region" description="Helical" evidence="1">
    <location>
        <begin position="7"/>
        <end position="28"/>
    </location>
</feature>
<dbReference type="Pfam" id="PF06580">
    <property type="entry name" value="His_kinase"/>
    <property type="match status" value="1"/>
</dbReference>
<dbReference type="Proteomes" id="UP001597032">
    <property type="component" value="Unassembled WGS sequence"/>
</dbReference>
<feature type="transmembrane region" description="Helical" evidence="1">
    <location>
        <begin position="123"/>
        <end position="144"/>
    </location>
</feature>
<feature type="transmembrane region" description="Helical" evidence="1">
    <location>
        <begin position="48"/>
        <end position="67"/>
    </location>
</feature>
<dbReference type="PANTHER" id="PTHR34220:SF7">
    <property type="entry name" value="SENSOR HISTIDINE KINASE YPDA"/>
    <property type="match status" value="1"/>
</dbReference>
<accession>A0ABW2Z4G2</accession>
<reference evidence="4" key="1">
    <citation type="journal article" date="2019" name="Int. J. Syst. Evol. Microbiol.">
        <title>The Global Catalogue of Microorganisms (GCM) 10K type strain sequencing project: providing services to taxonomists for standard genome sequencing and annotation.</title>
        <authorList>
            <consortium name="The Broad Institute Genomics Platform"/>
            <consortium name="The Broad Institute Genome Sequencing Center for Infectious Disease"/>
            <person name="Wu L."/>
            <person name="Ma J."/>
        </authorList>
    </citation>
    <scope>NUCLEOTIDE SEQUENCE [LARGE SCALE GENOMIC DNA]</scope>
    <source>
        <strain evidence="4">CCUG 60022</strain>
    </source>
</reference>